<dbReference type="Pfam" id="PF07969">
    <property type="entry name" value="Amidohydro_3"/>
    <property type="match status" value="1"/>
</dbReference>
<dbReference type="Gene3D" id="2.30.40.10">
    <property type="entry name" value="Urease, subunit C, domain 1"/>
    <property type="match status" value="1"/>
</dbReference>
<dbReference type="CDD" id="cd01297">
    <property type="entry name" value="D-aminoacylase"/>
    <property type="match status" value="1"/>
</dbReference>
<accession>A0ABN1NZQ2</accession>
<dbReference type="Proteomes" id="UP001501578">
    <property type="component" value="Unassembled WGS sequence"/>
</dbReference>
<evidence type="ECO:0000313" key="2">
    <source>
        <dbReference type="EMBL" id="GAA0919525.1"/>
    </source>
</evidence>
<dbReference type="PANTHER" id="PTHR11647:SF1">
    <property type="entry name" value="COLLAPSIN RESPONSE MEDIATOR PROTEIN"/>
    <property type="match status" value="1"/>
</dbReference>
<protein>
    <submittedName>
        <fullName evidence="2">Amidohydrolase family protein</fullName>
    </submittedName>
</protein>
<comment type="caution">
    <text evidence="2">The sequence shown here is derived from an EMBL/GenBank/DDBJ whole genome shotgun (WGS) entry which is preliminary data.</text>
</comment>
<dbReference type="EMBL" id="BAAAHQ010000007">
    <property type="protein sequence ID" value="GAA0919525.1"/>
    <property type="molecule type" value="Genomic_DNA"/>
</dbReference>
<name>A0ABN1NZQ2_9ACTN</name>
<dbReference type="Gene3D" id="3.30.1490.130">
    <property type="entry name" value="D-aminoacylase. Domain 3"/>
    <property type="match status" value="1"/>
</dbReference>
<proteinExistence type="predicted"/>
<organism evidence="2 3">
    <name type="scientific">Nonomuraea longicatena</name>
    <dbReference type="NCBI Taxonomy" id="83682"/>
    <lineage>
        <taxon>Bacteria</taxon>
        <taxon>Bacillati</taxon>
        <taxon>Actinomycetota</taxon>
        <taxon>Actinomycetes</taxon>
        <taxon>Streptosporangiales</taxon>
        <taxon>Streptosporangiaceae</taxon>
        <taxon>Nonomuraea</taxon>
    </lineage>
</organism>
<dbReference type="InterPro" id="IPR023100">
    <property type="entry name" value="D-aminoacylase_insert_dom_sf"/>
</dbReference>
<reference evidence="2 3" key="1">
    <citation type="journal article" date="2019" name="Int. J. Syst. Evol. Microbiol.">
        <title>The Global Catalogue of Microorganisms (GCM) 10K type strain sequencing project: providing services to taxonomists for standard genome sequencing and annotation.</title>
        <authorList>
            <consortium name="The Broad Institute Genomics Platform"/>
            <consortium name="The Broad Institute Genome Sequencing Center for Infectious Disease"/>
            <person name="Wu L."/>
            <person name="Ma J."/>
        </authorList>
    </citation>
    <scope>NUCLEOTIDE SEQUENCE [LARGE SCALE GENOMIC DNA]</scope>
    <source>
        <strain evidence="2 3">JCM 11136</strain>
    </source>
</reference>
<feature type="domain" description="Amidohydrolase 3" evidence="1">
    <location>
        <begin position="43"/>
        <end position="512"/>
    </location>
</feature>
<dbReference type="Gene3D" id="3.20.20.140">
    <property type="entry name" value="Metal-dependent hydrolases"/>
    <property type="match status" value="1"/>
</dbReference>
<sequence length="528" mass="54970">MLDLLLTGGLLVDGTGAPARRADVGVKNGRVALDVAGAAARATEDAGGLVVAPGFVDVHTHSDAATLFGTEFAEVAAAPVRMGVTTELCGNCGSSLFPALPERIAELARSSRISFGTARGTSDDVTIFKDFAGFAEAHRRVPRANHLASLVGHGTLRAGVVGYADRAASPYELGVMCGLLDDALAAGAAGLSTGLIYTPGTYGGTDEVVALARVAARHGKPYVTHLRDEMSRVEQALEEAVEIARASGAALHVSHHKTAGRHSWGRTERTLARIAALRADGMDVTCDVYPYTAGSTSLSAMLPPWANDGGTPALLERLRSRAERARMRQAIADGVPGWENTVGNGGWDRISVAAAPRHPELEGRTIADLGGDPLDAAADLLLAEGGQVTIISHSMREDDVRRVLTAPFAMIGSDGVPKPGRPHPRIAGTFPRVLGHYARDEGLLTLEEAVRRMTGMAADRFGLSGRGVVREGAHADLVVFDPERIADAATYAEPLLPPHGLRAVVVAGEIVVRDGTPTGAAPGGIIAL</sequence>
<dbReference type="RefSeq" id="WP_343949173.1">
    <property type="nucleotide sequence ID" value="NZ_BAAAHQ010000007.1"/>
</dbReference>
<dbReference type="InterPro" id="IPR011059">
    <property type="entry name" value="Metal-dep_hydrolase_composite"/>
</dbReference>
<dbReference type="InterPro" id="IPR050378">
    <property type="entry name" value="Metallo-dep_Hydrolases_sf"/>
</dbReference>
<dbReference type="InterPro" id="IPR013108">
    <property type="entry name" value="Amidohydro_3"/>
</dbReference>
<dbReference type="InterPro" id="IPR032466">
    <property type="entry name" value="Metal_Hydrolase"/>
</dbReference>
<evidence type="ECO:0000313" key="3">
    <source>
        <dbReference type="Proteomes" id="UP001501578"/>
    </source>
</evidence>
<evidence type="ECO:0000259" key="1">
    <source>
        <dbReference type="Pfam" id="PF07969"/>
    </source>
</evidence>
<dbReference type="SUPFAM" id="SSF51556">
    <property type="entry name" value="Metallo-dependent hydrolases"/>
    <property type="match status" value="1"/>
</dbReference>
<keyword evidence="3" id="KW-1185">Reference proteome</keyword>
<gene>
    <name evidence="2" type="ORF">GCM10009560_17110</name>
</gene>
<dbReference type="SUPFAM" id="SSF51338">
    <property type="entry name" value="Composite domain of metallo-dependent hydrolases"/>
    <property type="match status" value="1"/>
</dbReference>
<dbReference type="PANTHER" id="PTHR11647">
    <property type="entry name" value="HYDRANTOINASE/DIHYDROPYRIMIDINASE FAMILY MEMBER"/>
    <property type="match status" value="1"/>
</dbReference>